<evidence type="ECO:0000256" key="1">
    <source>
        <dbReference type="ARBA" id="ARBA00004448"/>
    </source>
</evidence>
<feature type="transmembrane region" description="Helical" evidence="12">
    <location>
        <begin position="146"/>
        <end position="167"/>
    </location>
</feature>
<reference evidence="13 14" key="1">
    <citation type="journal article" date="2021" name="J. Hered.">
        <title>A chromosome-level genome assembly of the parasitoid wasp, Cotesia glomerata (Hymenoptera: Braconidae).</title>
        <authorList>
            <person name="Pinto B.J."/>
            <person name="Weis J.J."/>
            <person name="Gamble T."/>
            <person name="Ode P.J."/>
            <person name="Paul R."/>
            <person name="Zaspel J.M."/>
        </authorList>
    </citation>
    <scope>NUCLEOTIDE SEQUENCE [LARGE SCALE GENOMIC DNA]</scope>
    <source>
        <strain evidence="13">CgM1</strain>
    </source>
</reference>
<protein>
    <recommendedName>
        <fullName evidence="12">Succinate dehydrogenase [ubiquinone] cytochrome b small subunit</fullName>
    </recommendedName>
</protein>
<evidence type="ECO:0000256" key="11">
    <source>
        <dbReference type="PIRSR" id="PIRSR607992-2"/>
    </source>
</evidence>
<feature type="transmembrane region" description="Helical" evidence="12">
    <location>
        <begin position="112"/>
        <end position="134"/>
    </location>
</feature>
<evidence type="ECO:0000313" key="14">
    <source>
        <dbReference type="Proteomes" id="UP000826195"/>
    </source>
</evidence>
<dbReference type="GO" id="GO:0046872">
    <property type="term" value="F:metal ion binding"/>
    <property type="evidence" value="ECO:0007669"/>
    <property type="project" value="UniProtKB-KW"/>
</dbReference>
<evidence type="ECO:0000256" key="9">
    <source>
        <dbReference type="ARBA" id="ARBA00023136"/>
    </source>
</evidence>
<proteinExistence type="inferred from homology"/>
<comment type="caution">
    <text evidence="12">Lacks conserved residue(s) required for the propagation of feature annotation.</text>
</comment>
<keyword evidence="12" id="KW-0816">Tricarboxylic acid cycle</keyword>
<dbReference type="GO" id="GO:0006121">
    <property type="term" value="P:mitochondrial electron transport, succinate to ubiquinone"/>
    <property type="evidence" value="ECO:0007669"/>
    <property type="project" value="TreeGrafter"/>
</dbReference>
<comment type="function">
    <text evidence="12">Membrane-anchoring subunit of succinate dehydrogenase (SDH) that is involved in complex II of the mitochondrial electron transport chain and is responsible for transferring electrons from succinate to ubiquinone (coenzyme Q).</text>
</comment>
<feature type="binding site" evidence="10">
    <location>
        <position position="133"/>
    </location>
    <ligand>
        <name>a ubiquinone</name>
        <dbReference type="ChEBI" id="CHEBI:16389"/>
        <note>ligand shared with IP/SDHB</note>
    </ligand>
</feature>
<keyword evidence="12" id="KW-0349">Heme</keyword>
<evidence type="ECO:0000256" key="2">
    <source>
        <dbReference type="ARBA" id="ARBA00007294"/>
    </source>
</evidence>
<dbReference type="GO" id="GO:0005743">
    <property type="term" value="C:mitochondrial inner membrane"/>
    <property type="evidence" value="ECO:0007669"/>
    <property type="project" value="UniProtKB-SubCell"/>
</dbReference>
<evidence type="ECO:0000313" key="13">
    <source>
        <dbReference type="EMBL" id="KAH0539469.1"/>
    </source>
</evidence>
<comment type="caution">
    <text evidence="13">The sequence shown here is derived from an EMBL/GenBank/DDBJ whole genome shotgun (WGS) entry which is preliminary data.</text>
</comment>
<sequence>MAYLSRCQIGRTLPTLAKLIGPNPVIVQRNVAPAAVRVYSSTSFTKNVARLSLQSINQLKKSPGTVSAFASQIRSSSTHDHVRLWQLERVASAAFIVLFPACFMLQNAFVDVLFSTLLVIHTHWGLEALIIDYARPAVVGPVLPKILMGLLYALSVATLAGLGALIYNGPGVSGSVKKIWEMGNK</sequence>
<dbReference type="PANTHER" id="PTHR13337:SF2">
    <property type="entry name" value="SUCCINATE DEHYDROGENASE [UBIQUINONE] CYTOCHROME B SMALL SUBUNIT, MITOCHONDRIAL"/>
    <property type="match status" value="1"/>
</dbReference>
<keyword evidence="3 12" id="KW-0813">Transport</keyword>
<dbReference type="Proteomes" id="UP000826195">
    <property type="component" value="Unassembled WGS sequence"/>
</dbReference>
<gene>
    <name evidence="13" type="ORF">KQX54_004985</name>
</gene>
<keyword evidence="7 12" id="KW-1133">Transmembrane helix</keyword>
<dbReference type="Pfam" id="PF05328">
    <property type="entry name" value="CybS"/>
    <property type="match status" value="1"/>
</dbReference>
<evidence type="ECO:0000256" key="12">
    <source>
        <dbReference type="RuleBase" id="RU364031"/>
    </source>
</evidence>
<keyword evidence="14" id="KW-1185">Reference proteome</keyword>
<evidence type="ECO:0000256" key="3">
    <source>
        <dbReference type="ARBA" id="ARBA00022448"/>
    </source>
</evidence>
<dbReference type="PANTHER" id="PTHR13337">
    <property type="entry name" value="SUCCINATE DEHYDROGENASE"/>
    <property type="match status" value="1"/>
</dbReference>
<dbReference type="AlphaFoldDB" id="A0AAV7I1F3"/>
<name>A0AAV7I1F3_COTGL</name>
<evidence type="ECO:0000256" key="7">
    <source>
        <dbReference type="ARBA" id="ARBA00022989"/>
    </source>
</evidence>
<evidence type="ECO:0000256" key="8">
    <source>
        <dbReference type="ARBA" id="ARBA00023128"/>
    </source>
</evidence>
<organism evidence="13 14">
    <name type="scientific">Cotesia glomerata</name>
    <name type="common">Lepidopteran parasitic wasp</name>
    <name type="synonym">Apanteles glomeratus</name>
    <dbReference type="NCBI Taxonomy" id="32391"/>
    <lineage>
        <taxon>Eukaryota</taxon>
        <taxon>Metazoa</taxon>
        <taxon>Ecdysozoa</taxon>
        <taxon>Arthropoda</taxon>
        <taxon>Hexapoda</taxon>
        <taxon>Insecta</taxon>
        <taxon>Pterygota</taxon>
        <taxon>Neoptera</taxon>
        <taxon>Endopterygota</taxon>
        <taxon>Hymenoptera</taxon>
        <taxon>Apocrita</taxon>
        <taxon>Ichneumonoidea</taxon>
        <taxon>Braconidae</taxon>
        <taxon>Microgastrinae</taxon>
        <taxon>Cotesia</taxon>
    </lineage>
</organism>
<keyword evidence="8 12" id="KW-0496">Mitochondrion</keyword>
<keyword evidence="11" id="KW-0408">Iron</keyword>
<keyword evidence="11 12" id="KW-0479">Metal-binding</keyword>
<keyword evidence="5 12" id="KW-0999">Mitochondrion inner membrane</keyword>
<feature type="binding site" description="axial binding residue" evidence="11">
    <location>
        <position position="121"/>
    </location>
    <ligand>
        <name>heme b</name>
        <dbReference type="ChEBI" id="CHEBI:60344"/>
        <note>ligand shared with SDHC</note>
    </ligand>
    <ligandPart>
        <name>Fe</name>
        <dbReference type="ChEBI" id="CHEBI:18248"/>
    </ligandPart>
</feature>
<evidence type="ECO:0000256" key="4">
    <source>
        <dbReference type="ARBA" id="ARBA00022692"/>
    </source>
</evidence>
<dbReference type="EMBL" id="JAHXZJ010002609">
    <property type="protein sequence ID" value="KAH0539469.1"/>
    <property type="molecule type" value="Genomic_DNA"/>
</dbReference>
<accession>A0AAV7I1F3</accession>
<keyword evidence="9 12" id="KW-0472">Membrane</keyword>
<keyword evidence="6 12" id="KW-0809">Transit peptide</keyword>
<evidence type="ECO:0000256" key="6">
    <source>
        <dbReference type="ARBA" id="ARBA00022946"/>
    </source>
</evidence>
<dbReference type="GO" id="GO:0020037">
    <property type="term" value="F:heme binding"/>
    <property type="evidence" value="ECO:0007669"/>
    <property type="project" value="TreeGrafter"/>
</dbReference>
<dbReference type="Gene3D" id="1.20.1300.10">
    <property type="entry name" value="Fumarate reductase/succinate dehydrogenase, transmembrane subunit"/>
    <property type="match status" value="1"/>
</dbReference>
<dbReference type="GO" id="GO:0006099">
    <property type="term" value="P:tricarboxylic acid cycle"/>
    <property type="evidence" value="ECO:0007669"/>
    <property type="project" value="UniProtKB-KW"/>
</dbReference>
<evidence type="ECO:0000256" key="10">
    <source>
        <dbReference type="PIRSR" id="PIRSR607992-1"/>
    </source>
</evidence>
<comment type="similarity">
    <text evidence="2 12">Belongs to the CybS family.</text>
</comment>
<comment type="subcellular location">
    <subcellularLocation>
        <location evidence="1 12">Mitochondrion inner membrane</location>
        <topology evidence="1 12">Multi-pass membrane protein</topology>
    </subcellularLocation>
</comment>
<keyword evidence="12" id="KW-0249">Electron transport</keyword>
<dbReference type="InterPro" id="IPR034804">
    <property type="entry name" value="SQR/QFR_C/D"/>
</dbReference>
<keyword evidence="4 12" id="KW-0812">Transmembrane</keyword>
<dbReference type="GO" id="GO:0048039">
    <property type="term" value="F:ubiquinone binding"/>
    <property type="evidence" value="ECO:0007669"/>
    <property type="project" value="TreeGrafter"/>
</dbReference>
<evidence type="ECO:0000256" key="5">
    <source>
        <dbReference type="ARBA" id="ARBA00022792"/>
    </source>
</evidence>
<dbReference type="InterPro" id="IPR007992">
    <property type="entry name" value="CybS"/>
</dbReference>